<feature type="domain" description="Glycosyltransferase 2-like" evidence="1">
    <location>
        <begin position="294"/>
        <end position="402"/>
    </location>
</feature>
<evidence type="ECO:0000313" key="3">
    <source>
        <dbReference type="Proteomes" id="UP000198804"/>
    </source>
</evidence>
<organism evidence="2 3">
    <name type="scientific">Methylorubrum salsuginis</name>
    <dbReference type="NCBI Taxonomy" id="414703"/>
    <lineage>
        <taxon>Bacteria</taxon>
        <taxon>Pseudomonadati</taxon>
        <taxon>Pseudomonadota</taxon>
        <taxon>Alphaproteobacteria</taxon>
        <taxon>Hyphomicrobiales</taxon>
        <taxon>Methylobacteriaceae</taxon>
        <taxon>Methylorubrum</taxon>
    </lineage>
</organism>
<dbReference type="InterPro" id="IPR001173">
    <property type="entry name" value="Glyco_trans_2-like"/>
</dbReference>
<dbReference type="STRING" id="414703.SAMN04488125_10976"/>
<gene>
    <name evidence="2" type="ORF">SAMN04488125_10976</name>
</gene>
<dbReference type="PANTHER" id="PTHR43685:SF2">
    <property type="entry name" value="GLYCOSYLTRANSFERASE 2-LIKE DOMAIN-CONTAINING PROTEIN"/>
    <property type="match status" value="1"/>
</dbReference>
<keyword evidence="3" id="KW-1185">Reference proteome</keyword>
<dbReference type="OrthoDB" id="7984038at2"/>
<dbReference type="Pfam" id="PF00535">
    <property type="entry name" value="Glycos_transf_2"/>
    <property type="match status" value="1"/>
</dbReference>
<proteinExistence type="predicted"/>
<dbReference type="SUPFAM" id="SSF53448">
    <property type="entry name" value="Nucleotide-diphospho-sugar transferases"/>
    <property type="match status" value="1"/>
</dbReference>
<dbReference type="Proteomes" id="UP000198804">
    <property type="component" value="Unassembled WGS sequence"/>
</dbReference>
<dbReference type="EMBL" id="FOSV01000009">
    <property type="protein sequence ID" value="SFL12272.1"/>
    <property type="molecule type" value="Genomic_DNA"/>
</dbReference>
<name>A0A1I4F2R7_9HYPH</name>
<evidence type="ECO:0000259" key="1">
    <source>
        <dbReference type="Pfam" id="PF00535"/>
    </source>
</evidence>
<sequence length="735" mass="80637">MILILTYAKVFTTSLHAMLSERYPGEVFRTHGLQPSTLTTVDRFLAAAATDTQGLRRGFDNDALRPRLEAARRSGERIVILSGVRDPVARSLSVAVQNLEVFFPELVGRTDAEAVDDLARALADLWQRRDPEADAVRAMAEMMIHAPLHWLQDELGSGFGLDLSQPPFDRERGFTLYEGDNVALLLFRHEDAPAAIEDGLGRLFPGETFTVPAENVTATKPTGTLYARLRERFRLPRAFLENLYAHPCVRTFYDEVEIASAIARWSAPDPAPASTVPDTPPAAAVIDEGEVRATVFIPLHNHARWIGSQLESLFSQWRPDLELLLIDDGSTDRGLAVVTEVLARHPEIAATILRHDAARGHGVLPDIVRHARGSILIQADSDDLALPGRIEAILSRFAADPDCRLVTSNAVMISESGAPLGLFDVAHDDGILADPDAVPQMWGAPWIGATSAFHRSVIEAFAPLDPELCPYGFDLLTPLRATLLGTHHHLAQPYVAWRRHPNNSHKRLGGGSRNLRRQEQYGAIELMALAQRIRDVEDIRLRNPTPSLDRALAACQRQFMDFFDRWSRIRNRCRSEEDSASGNASLQDGPGLPPVVTLARGRTYPISPSSALARALAGWPGFHEVEAHHVWTLRQAAFALRITDATARAIVIKARAASASPRTAYFSLDCHEPVAASLTSNDSVEVEIPLGPTSRTVPWLGFSLVTVRMPGIKDDTGESGDARILGVAISEITLV</sequence>
<reference evidence="3" key="1">
    <citation type="submission" date="2016-10" db="EMBL/GenBank/DDBJ databases">
        <authorList>
            <person name="Varghese N."/>
            <person name="Submissions S."/>
        </authorList>
    </citation>
    <scope>NUCLEOTIDE SEQUENCE [LARGE SCALE GENOMIC DNA]</scope>
    <source>
        <strain evidence="3">CGMCC 1.6474</strain>
    </source>
</reference>
<accession>A0A1I4F2R7</accession>
<protein>
    <submittedName>
        <fullName evidence="2">Putative capsular polysaccharide synthesis protein</fullName>
    </submittedName>
</protein>
<dbReference type="PANTHER" id="PTHR43685">
    <property type="entry name" value="GLYCOSYLTRANSFERASE"/>
    <property type="match status" value="1"/>
</dbReference>
<dbReference type="InterPro" id="IPR050834">
    <property type="entry name" value="Glycosyltransf_2"/>
</dbReference>
<evidence type="ECO:0000313" key="2">
    <source>
        <dbReference type="EMBL" id="SFL12272.1"/>
    </source>
</evidence>
<dbReference type="AlphaFoldDB" id="A0A1I4F2R7"/>
<dbReference type="Gene3D" id="3.90.550.10">
    <property type="entry name" value="Spore Coat Polysaccharide Biosynthesis Protein SpsA, Chain A"/>
    <property type="match status" value="1"/>
</dbReference>
<dbReference type="InterPro" id="IPR029044">
    <property type="entry name" value="Nucleotide-diphossugar_trans"/>
</dbReference>